<protein>
    <submittedName>
        <fullName evidence="2">Uncharacterized protein</fullName>
    </submittedName>
</protein>
<reference evidence="2" key="1">
    <citation type="submission" date="2015-07" db="EMBL/GenBank/DDBJ databases">
        <title>Draft Genome Sequences of Anaerolinea thermolimosa IMO-1, Bellilinea caldifistulae GOMI-1, Leptolinea tardivitalis YMTK-2, Levilinea saccharolytica KIBI-1,Longilinea arvoryzae KOME-1, Previously Described as Members of the Anaerolineaceae (Chloroflexi).</title>
        <authorList>
            <person name="Sekiguchi Y."/>
            <person name="Ohashi A."/>
            <person name="Matsuura N."/>
            <person name="Tourlousse M.D."/>
        </authorList>
    </citation>
    <scope>NUCLEOTIDE SEQUENCE [LARGE SCALE GENOMIC DNA]</scope>
    <source>
        <strain evidence="2">KOME-1</strain>
    </source>
</reference>
<keyword evidence="1" id="KW-0812">Transmembrane</keyword>
<keyword evidence="1" id="KW-0472">Membrane</keyword>
<keyword evidence="3" id="KW-1185">Reference proteome</keyword>
<name>A0A0S7BHY4_9CHLR</name>
<gene>
    <name evidence="2" type="ORF">LARV_03125</name>
</gene>
<accession>A0A0S7BHY4</accession>
<evidence type="ECO:0000313" key="2">
    <source>
        <dbReference type="EMBL" id="GAP15341.1"/>
    </source>
</evidence>
<proteinExistence type="predicted"/>
<keyword evidence="1" id="KW-1133">Transmembrane helix</keyword>
<evidence type="ECO:0000313" key="3">
    <source>
        <dbReference type="Proteomes" id="UP000055060"/>
    </source>
</evidence>
<organism evidence="2">
    <name type="scientific">Longilinea arvoryzae</name>
    <dbReference type="NCBI Taxonomy" id="360412"/>
    <lineage>
        <taxon>Bacteria</taxon>
        <taxon>Bacillati</taxon>
        <taxon>Chloroflexota</taxon>
        <taxon>Anaerolineae</taxon>
        <taxon>Anaerolineales</taxon>
        <taxon>Anaerolineaceae</taxon>
        <taxon>Longilinea</taxon>
    </lineage>
</organism>
<dbReference type="Proteomes" id="UP000055060">
    <property type="component" value="Unassembled WGS sequence"/>
</dbReference>
<evidence type="ECO:0000256" key="1">
    <source>
        <dbReference type="SAM" id="Phobius"/>
    </source>
</evidence>
<sequence length="44" mass="4610">MSKIINTLSQLDPRVLRFALFVIGGILAPIIIQTCPGMPGGISG</sequence>
<dbReference type="AlphaFoldDB" id="A0A0S7BHY4"/>
<dbReference type="EMBL" id="DF967972">
    <property type="protein sequence ID" value="GAP15341.1"/>
    <property type="molecule type" value="Genomic_DNA"/>
</dbReference>
<feature type="transmembrane region" description="Helical" evidence="1">
    <location>
        <begin position="15"/>
        <end position="32"/>
    </location>
</feature>
<dbReference type="RefSeq" id="WP_269084964.1">
    <property type="nucleotide sequence ID" value="NZ_DF967972.1"/>
</dbReference>